<feature type="region of interest" description="Disordered" evidence="1">
    <location>
        <begin position="130"/>
        <end position="174"/>
    </location>
</feature>
<evidence type="ECO:0000313" key="2">
    <source>
        <dbReference type="EMBL" id="GEU82397.1"/>
    </source>
</evidence>
<sequence length="174" mass="19484">MQSEIVLHRLIMMNLSFDLNVPKDSSNTNEAAQNGGTPKSVTFEIHYGGCFTSTPSRSYVGGQDNKIILVYVEHGSSNVDSSIFVTLNKGDAIVVDNHLRKATIEIDSSPDVNRNLTSMCHRNLLYLNTRSTSNQTPKPNTTTRKPHSAVYTKKPQGRIEQVAQRNKMKKQEKY</sequence>
<dbReference type="AlphaFoldDB" id="A0A6L2NA99"/>
<protein>
    <submittedName>
        <fullName evidence="2">Uncharacterized protein</fullName>
    </submittedName>
</protein>
<name>A0A6L2NA99_TANCI</name>
<reference evidence="2" key="1">
    <citation type="journal article" date="2019" name="Sci. Rep.">
        <title>Draft genome of Tanacetum cinerariifolium, the natural source of mosquito coil.</title>
        <authorList>
            <person name="Yamashiro T."/>
            <person name="Shiraishi A."/>
            <person name="Satake H."/>
            <person name="Nakayama K."/>
        </authorList>
    </citation>
    <scope>NUCLEOTIDE SEQUENCE</scope>
</reference>
<proteinExistence type="predicted"/>
<organism evidence="2">
    <name type="scientific">Tanacetum cinerariifolium</name>
    <name type="common">Dalmatian daisy</name>
    <name type="synonym">Chrysanthemum cinerariifolium</name>
    <dbReference type="NCBI Taxonomy" id="118510"/>
    <lineage>
        <taxon>Eukaryota</taxon>
        <taxon>Viridiplantae</taxon>
        <taxon>Streptophyta</taxon>
        <taxon>Embryophyta</taxon>
        <taxon>Tracheophyta</taxon>
        <taxon>Spermatophyta</taxon>
        <taxon>Magnoliopsida</taxon>
        <taxon>eudicotyledons</taxon>
        <taxon>Gunneridae</taxon>
        <taxon>Pentapetalae</taxon>
        <taxon>asterids</taxon>
        <taxon>campanulids</taxon>
        <taxon>Asterales</taxon>
        <taxon>Asteraceae</taxon>
        <taxon>Asteroideae</taxon>
        <taxon>Anthemideae</taxon>
        <taxon>Anthemidinae</taxon>
        <taxon>Tanacetum</taxon>
    </lineage>
</organism>
<feature type="compositionally biased region" description="Polar residues" evidence="1">
    <location>
        <begin position="130"/>
        <end position="143"/>
    </location>
</feature>
<accession>A0A6L2NA99</accession>
<comment type="caution">
    <text evidence="2">The sequence shown here is derived from an EMBL/GenBank/DDBJ whole genome shotgun (WGS) entry which is preliminary data.</text>
</comment>
<evidence type="ECO:0000256" key="1">
    <source>
        <dbReference type="SAM" id="MobiDB-lite"/>
    </source>
</evidence>
<dbReference type="EMBL" id="BKCJ010008472">
    <property type="protein sequence ID" value="GEU82397.1"/>
    <property type="molecule type" value="Genomic_DNA"/>
</dbReference>
<gene>
    <name evidence="2" type="ORF">Tci_054375</name>
</gene>